<feature type="signal peptide" evidence="2">
    <location>
        <begin position="1"/>
        <end position="28"/>
    </location>
</feature>
<proteinExistence type="inferred from homology"/>
<dbReference type="InterPro" id="IPR001119">
    <property type="entry name" value="SLH_dom"/>
</dbReference>
<dbReference type="PROSITE" id="PS51272">
    <property type="entry name" value="SLH"/>
    <property type="match status" value="1"/>
</dbReference>
<keyword evidence="2" id="KW-0732">Signal</keyword>
<dbReference type="EMBL" id="JADQBC010000014">
    <property type="protein sequence ID" value="MBR8826919.1"/>
    <property type="molecule type" value="Genomic_DNA"/>
</dbReference>
<evidence type="ECO:0000256" key="2">
    <source>
        <dbReference type="RuleBase" id="RU363072"/>
    </source>
</evidence>
<protein>
    <submittedName>
        <fullName evidence="5">Iron uptake porin</fullName>
    </submittedName>
</protein>
<evidence type="ECO:0000256" key="1">
    <source>
        <dbReference type="ARBA" id="ARBA00008769"/>
    </source>
</evidence>
<dbReference type="InterPro" id="IPR007049">
    <property type="entry name" value="Carb-sel_porin_OprB"/>
</dbReference>
<reference evidence="5" key="1">
    <citation type="submission" date="2021-02" db="EMBL/GenBank/DDBJ databases">
        <title>Metagenome analyses of Stigonema ocellatum DSM 106950, Chlorogloea purpurea SAG 13.99 and Gomphosphaeria aponina DSM 107014.</title>
        <authorList>
            <person name="Marter P."/>
            <person name="Huang S."/>
        </authorList>
    </citation>
    <scope>NUCLEOTIDE SEQUENCE</scope>
    <source>
        <strain evidence="5">JP213</strain>
    </source>
</reference>
<accession>A0A941JLB6</accession>
<dbReference type="Pfam" id="PF04966">
    <property type="entry name" value="OprB"/>
    <property type="match status" value="1"/>
</dbReference>
<dbReference type="GO" id="GO:0008643">
    <property type="term" value="P:carbohydrate transport"/>
    <property type="evidence" value="ECO:0007669"/>
    <property type="project" value="InterPro"/>
</dbReference>
<gene>
    <name evidence="5" type="ORF">DSM107014_03275</name>
</gene>
<organism evidence="5 6">
    <name type="scientific">Gomphosphaeria aponina SAG 52.96 = DSM 107014</name>
    <dbReference type="NCBI Taxonomy" id="1521640"/>
    <lineage>
        <taxon>Bacteria</taxon>
        <taxon>Bacillati</taxon>
        <taxon>Cyanobacteriota</taxon>
        <taxon>Cyanophyceae</taxon>
        <taxon>Oscillatoriophycideae</taxon>
        <taxon>Chroococcales</taxon>
        <taxon>Gomphosphaeriaceae</taxon>
        <taxon>Gomphosphaeria</taxon>
    </lineage>
</organism>
<evidence type="ECO:0000313" key="6">
    <source>
        <dbReference type="Proteomes" id="UP000767446"/>
    </source>
</evidence>
<dbReference type="InterPro" id="IPR051465">
    <property type="entry name" value="Cell_Envelope_Struct_Comp"/>
</dbReference>
<dbReference type="SUPFAM" id="SSF56935">
    <property type="entry name" value="Porins"/>
    <property type="match status" value="1"/>
</dbReference>
<dbReference type="GO" id="GO:0015288">
    <property type="term" value="F:porin activity"/>
    <property type="evidence" value="ECO:0007669"/>
    <property type="project" value="InterPro"/>
</dbReference>
<dbReference type="NCBIfam" id="NF033921">
    <property type="entry name" value="por_somb"/>
    <property type="match status" value="1"/>
</dbReference>
<dbReference type="Proteomes" id="UP000767446">
    <property type="component" value="Unassembled WGS sequence"/>
</dbReference>
<feature type="coiled-coil region" evidence="3">
    <location>
        <begin position="124"/>
        <end position="155"/>
    </location>
</feature>
<dbReference type="GO" id="GO:0016020">
    <property type="term" value="C:membrane"/>
    <property type="evidence" value="ECO:0007669"/>
    <property type="project" value="InterPro"/>
</dbReference>
<dbReference type="Gene3D" id="2.40.160.180">
    <property type="entry name" value="Carbohydrate-selective porin OprB"/>
    <property type="match status" value="1"/>
</dbReference>
<evidence type="ECO:0000313" key="5">
    <source>
        <dbReference type="EMBL" id="MBR8826919.1"/>
    </source>
</evidence>
<dbReference type="InterPro" id="IPR038673">
    <property type="entry name" value="OprB_sf"/>
</dbReference>
<keyword evidence="3" id="KW-0175">Coiled coil</keyword>
<dbReference type="PANTHER" id="PTHR43308">
    <property type="entry name" value="OUTER MEMBRANE PROTEIN ALPHA-RELATED"/>
    <property type="match status" value="1"/>
</dbReference>
<comment type="similarity">
    <text evidence="1 2">Belongs to the OprB family.</text>
</comment>
<evidence type="ECO:0000256" key="3">
    <source>
        <dbReference type="SAM" id="Coils"/>
    </source>
</evidence>
<name>A0A941JLB6_9CHRO</name>
<comment type="caution">
    <text evidence="5">The sequence shown here is derived from an EMBL/GenBank/DDBJ whole genome shotgun (WGS) entry which is preliminary data.</text>
</comment>
<feature type="domain" description="SLH" evidence="4">
    <location>
        <begin position="63"/>
        <end position="127"/>
    </location>
</feature>
<dbReference type="Pfam" id="PF00395">
    <property type="entry name" value="SLH"/>
    <property type="match status" value="1"/>
</dbReference>
<dbReference type="InterPro" id="IPR047684">
    <property type="entry name" value="Por_som-like"/>
</dbReference>
<feature type="chain" id="PRO_5038157571" evidence="2">
    <location>
        <begin position="29"/>
        <end position="534"/>
    </location>
</feature>
<dbReference type="PANTHER" id="PTHR43308:SF1">
    <property type="entry name" value="OUTER MEMBRANE PROTEIN ALPHA"/>
    <property type="match status" value="1"/>
</dbReference>
<evidence type="ECO:0000259" key="4">
    <source>
        <dbReference type="PROSITE" id="PS51272"/>
    </source>
</evidence>
<sequence length="534" mass="58520">MAKQIWRIIKASPAILGASFLVATNPVAAETVVAQTGQNNDAEIIEQISEYNQTENSMEQVTSVSEFRDVDPTGWAFEALRSLVERYGCIEGFPSGVYLGNQAMTRYEFAAGLNACLNQMERLIAASEAVLREDMEKLQRLTQEFEAELAAIGARVDNLEGRVAFLEDHQFSTTTKLNGEVIFNVSNAFGDEDNNDSQATFGDRVRLNFDTSFTGKDRLRIRLQAGSMPRYDDVTGTEMARLGFDTSNGNDIVLDDLYYRFPIGEKITTWIGTNGTDLDDIFSVTNPYLESSGTGALSRFIRYNPLVYRSVEGSGAGLKYEFSEQFAVSALYLADSETASDPGERNGIFNGAYSTGLQVDFSPMETLDLAFTFLHSYQTGNEVNLTGSTGSDIGKKPFGDVATTAQRFGLQASWLITPKINFAAWGGYANAEAQAGSREGDSADLWTWSANFSFIDLGKEGAVASIAGGMPPKATSVDGGEKDPNTSYIIEVQYKYPLTDNILITPGVYLILNPDHDDNRDTIYIGAIRTTFKF</sequence>
<dbReference type="AlphaFoldDB" id="A0A941JLB6"/>